<dbReference type="RefSeq" id="WP_029314027.1">
    <property type="nucleotide sequence ID" value="NZ_FTNE01000027.1"/>
</dbReference>
<proteinExistence type="predicted"/>
<keyword evidence="1" id="KW-0732">Signal</keyword>
<feature type="signal peptide" evidence="1">
    <location>
        <begin position="1"/>
        <end position="18"/>
    </location>
</feature>
<reference evidence="2 3" key="1">
    <citation type="submission" date="2017-01" db="EMBL/GenBank/DDBJ databases">
        <authorList>
            <person name="Varghese N."/>
            <person name="Submissions S."/>
        </authorList>
    </citation>
    <scope>NUCLEOTIDE SEQUENCE [LARGE SCALE GENOMIC DNA]</scope>
    <source>
        <strain evidence="2 3">ATCC 35905</strain>
    </source>
</reference>
<comment type="caution">
    <text evidence="2">The sequence shown here is derived from an EMBL/GenBank/DDBJ whole genome shotgun (WGS) entry which is preliminary data.</text>
</comment>
<feature type="chain" id="PRO_5034694959" evidence="1">
    <location>
        <begin position="19"/>
        <end position="191"/>
    </location>
</feature>
<organism evidence="2 3">
    <name type="scientific">Acidiphilium rubrum</name>
    <dbReference type="NCBI Taxonomy" id="526"/>
    <lineage>
        <taxon>Bacteria</taxon>
        <taxon>Pseudomonadati</taxon>
        <taxon>Pseudomonadota</taxon>
        <taxon>Alphaproteobacteria</taxon>
        <taxon>Acetobacterales</taxon>
        <taxon>Acidocellaceae</taxon>
        <taxon>Acidiphilium</taxon>
    </lineage>
</organism>
<keyword evidence="3" id="KW-1185">Reference proteome</keyword>
<gene>
    <name evidence="2" type="ORF">SAMN05421828_1274</name>
</gene>
<dbReference type="OrthoDB" id="7375778at2"/>
<evidence type="ECO:0000256" key="1">
    <source>
        <dbReference type="SAM" id="SignalP"/>
    </source>
</evidence>
<evidence type="ECO:0000313" key="2">
    <source>
        <dbReference type="EMBL" id="SIR37311.1"/>
    </source>
</evidence>
<evidence type="ECO:0000313" key="3">
    <source>
        <dbReference type="Proteomes" id="UP000186308"/>
    </source>
</evidence>
<accession>A0A8G2FHF4</accession>
<dbReference type="Proteomes" id="UP000186308">
    <property type="component" value="Unassembled WGS sequence"/>
</dbReference>
<sequence>MRHLLLASIITLALAGCALETPAPSTGRLPADTFATSIIGEDPAIAATNAATYAFAHPEAMIGHPARMAIAIASLDAMAGQFATGARWAGMNTLAKQEMLQARSHVRRILGIAPGTASQTVIDALVGAAQQLRRNNRPGALTALTSPGFTRPPAATLALLGQFPAVPLANHATSFASQYLYPGGGTFPAFR</sequence>
<name>A0A8G2FHF4_ACIRU</name>
<dbReference type="AlphaFoldDB" id="A0A8G2FHF4"/>
<dbReference type="EMBL" id="FTNE01000027">
    <property type="protein sequence ID" value="SIR37311.1"/>
    <property type="molecule type" value="Genomic_DNA"/>
</dbReference>
<dbReference type="PROSITE" id="PS51257">
    <property type="entry name" value="PROKAR_LIPOPROTEIN"/>
    <property type="match status" value="1"/>
</dbReference>
<protein>
    <submittedName>
        <fullName evidence="2">Uncharacterized protein</fullName>
    </submittedName>
</protein>